<dbReference type="PANTHER" id="PTHR12001:SF44">
    <property type="entry name" value="GERANYLGERANYL PYROPHOSPHATE SYNTHASE"/>
    <property type="match status" value="1"/>
</dbReference>
<evidence type="ECO:0000256" key="2">
    <source>
        <dbReference type="ARBA" id="ARBA00022679"/>
    </source>
</evidence>
<dbReference type="PANTHER" id="PTHR12001">
    <property type="entry name" value="GERANYLGERANYL PYROPHOSPHATE SYNTHASE"/>
    <property type="match status" value="1"/>
</dbReference>
<evidence type="ECO:0000313" key="8">
    <source>
        <dbReference type="Proteomes" id="UP001147733"/>
    </source>
</evidence>
<organism evidence="7 8">
    <name type="scientific">Penicillium citrinum</name>
    <dbReference type="NCBI Taxonomy" id="5077"/>
    <lineage>
        <taxon>Eukaryota</taxon>
        <taxon>Fungi</taxon>
        <taxon>Dikarya</taxon>
        <taxon>Ascomycota</taxon>
        <taxon>Pezizomycotina</taxon>
        <taxon>Eurotiomycetes</taxon>
        <taxon>Eurotiomycetidae</taxon>
        <taxon>Eurotiales</taxon>
        <taxon>Aspergillaceae</taxon>
        <taxon>Penicillium</taxon>
    </lineage>
</organism>
<keyword evidence="3" id="KW-0479">Metal-binding</keyword>
<reference evidence="7" key="2">
    <citation type="journal article" date="2023" name="IMA Fungus">
        <title>Comparative genomic study of the Penicillium genus elucidates a diverse pangenome and 15 lateral gene transfer events.</title>
        <authorList>
            <person name="Petersen C."/>
            <person name="Sorensen T."/>
            <person name="Nielsen M.R."/>
            <person name="Sondergaard T.E."/>
            <person name="Sorensen J.L."/>
            <person name="Fitzpatrick D.A."/>
            <person name="Frisvad J.C."/>
            <person name="Nielsen K.L."/>
        </authorList>
    </citation>
    <scope>NUCLEOTIDE SEQUENCE</scope>
    <source>
        <strain evidence="7">IBT 23319</strain>
    </source>
</reference>
<keyword evidence="4" id="KW-0460">Magnesium</keyword>
<dbReference type="Gene3D" id="1.10.600.10">
    <property type="entry name" value="Farnesyl Diphosphate Synthase"/>
    <property type="match status" value="1"/>
</dbReference>
<feature type="transmembrane region" description="Helical" evidence="6">
    <location>
        <begin position="6"/>
        <end position="26"/>
    </location>
</feature>
<keyword evidence="6" id="KW-0812">Transmembrane</keyword>
<comment type="similarity">
    <text evidence="5">Belongs to the FPP/GGPP synthase family.</text>
</comment>
<dbReference type="GeneID" id="81384639"/>
<dbReference type="EMBL" id="JAPQKT010000006">
    <property type="protein sequence ID" value="KAJ5226548.1"/>
    <property type="molecule type" value="Genomic_DNA"/>
</dbReference>
<reference evidence="7" key="1">
    <citation type="submission" date="2022-11" db="EMBL/GenBank/DDBJ databases">
        <authorList>
            <person name="Petersen C."/>
        </authorList>
    </citation>
    <scope>NUCLEOTIDE SEQUENCE</scope>
    <source>
        <strain evidence="7">IBT 23319</strain>
    </source>
</reference>
<sequence>MYLQNAVSLLTVAVGSGLLYLIFNYVPFAQYLSRKTQAIGQENPKKLTGIECPYEYLRSLYGKHHWAPFVNKLSPNLRQARPAKYLMILETMDVIHLCLMLVDDISDGSEYRKGKPAAHKIYGASETANRAYYRVIQVLAQTAKEFPSLSVWLTNDLRDVLEGQDMSLVWRRDGPRGFPADAVARERAYRKMVSLKTGGLFRLLGHLVLDNDSMDETFTTLGWNSQLQNDCKNVYSSEYAEMKGVIGEDLNNREMTYPIVLALDAPSGYLVARALKTPSRRNIAKALRVIQGQSVREACMEELARSGASVKEWLMLWKRNEKLDLKQ</sequence>
<evidence type="ECO:0000256" key="4">
    <source>
        <dbReference type="ARBA" id="ARBA00022842"/>
    </source>
</evidence>
<evidence type="ECO:0000256" key="5">
    <source>
        <dbReference type="RuleBase" id="RU004466"/>
    </source>
</evidence>
<dbReference type="GO" id="GO:0004659">
    <property type="term" value="F:prenyltransferase activity"/>
    <property type="evidence" value="ECO:0007669"/>
    <property type="project" value="InterPro"/>
</dbReference>
<name>A0A9W9TKZ4_PENCI</name>
<keyword evidence="6" id="KW-1133">Transmembrane helix</keyword>
<dbReference type="Proteomes" id="UP001147733">
    <property type="component" value="Unassembled WGS sequence"/>
</dbReference>
<dbReference type="GO" id="GO:0046872">
    <property type="term" value="F:metal ion binding"/>
    <property type="evidence" value="ECO:0007669"/>
    <property type="project" value="UniProtKB-KW"/>
</dbReference>
<dbReference type="OrthoDB" id="6921389at2759"/>
<gene>
    <name evidence="7" type="ORF">N7469_006554</name>
</gene>
<dbReference type="GO" id="GO:0046165">
    <property type="term" value="P:alcohol biosynthetic process"/>
    <property type="evidence" value="ECO:0007669"/>
    <property type="project" value="UniProtKB-ARBA"/>
</dbReference>
<keyword evidence="2 5" id="KW-0808">Transferase</keyword>
<accession>A0A9W9TKZ4</accession>
<evidence type="ECO:0000256" key="6">
    <source>
        <dbReference type="SAM" id="Phobius"/>
    </source>
</evidence>
<protein>
    <submittedName>
        <fullName evidence="7">Terpenoid synthase</fullName>
    </submittedName>
</protein>
<dbReference type="GO" id="GO:0008299">
    <property type="term" value="P:isoprenoid biosynthetic process"/>
    <property type="evidence" value="ECO:0007669"/>
    <property type="project" value="InterPro"/>
</dbReference>
<dbReference type="GO" id="GO:0043386">
    <property type="term" value="P:mycotoxin biosynthetic process"/>
    <property type="evidence" value="ECO:0007669"/>
    <property type="project" value="UniProtKB-ARBA"/>
</dbReference>
<dbReference type="SUPFAM" id="SSF48576">
    <property type="entry name" value="Terpenoid synthases"/>
    <property type="match status" value="1"/>
</dbReference>
<dbReference type="InterPro" id="IPR000092">
    <property type="entry name" value="Polyprenyl_synt"/>
</dbReference>
<dbReference type="RefSeq" id="XP_056498913.1">
    <property type="nucleotide sequence ID" value="XM_056645472.1"/>
</dbReference>
<evidence type="ECO:0000256" key="3">
    <source>
        <dbReference type="ARBA" id="ARBA00022723"/>
    </source>
</evidence>
<evidence type="ECO:0000256" key="1">
    <source>
        <dbReference type="ARBA" id="ARBA00005179"/>
    </source>
</evidence>
<dbReference type="AlphaFoldDB" id="A0A9W9TKZ4"/>
<keyword evidence="6" id="KW-0472">Membrane</keyword>
<proteinExistence type="inferred from homology"/>
<comment type="caution">
    <text evidence="7">The sequence shown here is derived from an EMBL/GenBank/DDBJ whole genome shotgun (WGS) entry which is preliminary data.</text>
</comment>
<dbReference type="CDD" id="cd00867">
    <property type="entry name" value="Trans_IPPS"/>
    <property type="match status" value="1"/>
</dbReference>
<evidence type="ECO:0000313" key="7">
    <source>
        <dbReference type="EMBL" id="KAJ5226548.1"/>
    </source>
</evidence>
<dbReference type="InterPro" id="IPR008949">
    <property type="entry name" value="Isoprenoid_synthase_dom_sf"/>
</dbReference>
<keyword evidence="8" id="KW-1185">Reference proteome</keyword>
<dbReference type="Pfam" id="PF00348">
    <property type="entry name" value="polyprenyl_synt"/>
    <property type="match status" value="1"/>
</dbReference>
<comment type="pathway">
    <text evidence="1">Secondary metabolite biosynthesis.</text>
</comment>